<dbReference type="InterPro" id="IPR039803">
    <property type="entry name" value="MTMR14_PH-GRAM"/>
</dbReference>
<dbReference type="GO" id="GO:0004438">
    <property type="term" value="F:phosphatidylinositol-3-phosphate phosphatase activity"/>
    <property type="evidence" value="ECO:0007669"/>
    <property type="project" value="InterPro"/>
</dbReference>
<dbReference type="Proteomes" id="UP000494165">
    <property type="component" value="Unassembled WGS sequence"/>
</dbReference>
<accession>A0A8S1DH06</accession>
<reference evidence="1 2" key="1">
    <citation type="submission" date="2020-04" db="EMBL/GenBank/DDBJ databases">
        <authorList>
            <person name="Alioto T."/>
            <person name="Alioto T."/>
            <person name="Gomez Garrido J."/>
        </authorList>
    </citation>
    <scope>NUCLEOTIDE SEQUENCE [LARGE SCALE GENOMIC DNA]</scope>
</reference>
<organism evidence="1 2">
    <name type="scientific">Cloeon dipterum</name>
    <dbReference type="NCBI Taxonomy" id="197152"/>
    <lineage>
        <taxon>Eukaryota</taxon>
        <taxon>Metazoa</taxon>
        <taxon>Ecdysozoa</taxon>
        <taxon>Arthropoda</taxon>
        <taxon>Hexapoda</taxon>
        <taxon>Insecta</taxon>
        <taxon>Pterygota</taxon>
        <taxon>Palaeoptera</taxon>
        <taxon>Ephemeroptera</taxon>
        <taxon>Pisciforma</taxon>
        <taxon>Baetidae</taxon>
        <taxon>Cloeon</taxon>
    </lineage>
</organism>
<dbReference type="PANTHER" id="PTHR13524">
    <property type="entry name" value="MYOTUBULARIN-RELATED"/>
    <property type="match status" value="1"/>
</dbReference>
<gene>
    <name evidence="1" type="ORF">CLODIP_2_CD09055</name>
</gene>
<protein>
    <recommendedName>
        <fullName evidence="3">Myotubularin phosphatase domain-containing protein</fullName>
    </recommendedName>
</protein>
<dbReference type="EMBL" id="CADEPI010000249">
    <property type="protein sequence ID" value="CAB3381864.1"/>
    <property type="molecule type" value="Genomic_DNA"/>
</dbReference>
<dbReference type="SUPFAM" id="SSF52799">
    <property type="entry name" value="(Phosphotyrosine protein) phosphatases II"/>
    <property type="match status" value="1"/>
</dbReference>
<dbReference type="PROSITE" id="PS00383">
    <property type="entry name" value="TYR_PHOSPHATASE_1"/>
    <property type="match status" value="1"/>
</dbReference>
<evidence type="ECO:0008006" key="3">
    <source>
        <dbReference type="Google" id="ProtNLM"/>
    </source>
</evidence>
<dbReference type="InterPro" id="IPR016130">
    <property type="entry name" value="Tyr_Pase_AS"/>
</dbReference>
<dbReference type="InterPro" id="IPR039802">
    <property type="entry name" value="MTMR14"/>
</dbReference>
<dbReference type="OrthoDB" id="2408718at2759"/>
<proteinExistence type="predicted"/>
<dbReference type="CDD" id="cd13213">
    <property type="entry name" value="PH-GRAM_MTMR14"/>
    <property type="match status" value="1"/>
</dbReference>
<dbReference type="InterPro" id="IPR029021">
    <property type="entry name" value="Prot-tyrosine_phosphatase-like"/>
</dbReference>
<dbReference type="Gene3D" id="3.90.190.10">
    <property type="entry name" value="Protein tyrosine phosphatase superfamily"/>
    <property type="match status" value="1"/>
</dbReference>
<sequence length="604" mass="68155">MRMDSSRISIKELQQLLRYFSTSTYRARETNPVATEAMNKCIHLVSLDYECSYIDNSTGELSSRYPSHLIVLESEKHASSSEQPSTIYEGTLDAAKMKDAISKARIARCRSRFPVPVILFRGKHICRSSTLSGGPELYGRCGFNFLFSSSGNNSPSPPSTVEHEDDLDEETEIDALKPGEWPLFDKVRNKDIKLLKMLNIGTIIDFMVEKKKIKFGVYVTSSEKVDKENRYNDFKILSLPYPGCEFFKEFRDNTHCSDGLLYDWSDPQVDTGLDIPEDDFLSQLKLDWSKYQKWDLTELTKNYMLLILSYVHESNDGLLLHCISGWDRTPLFISLLRLSLWADNLVHQSLSAADILYLTLAYDWMLFGHHLSDRLSRGEEILFFCFHFLTHLSENEFSLLRPRKRSPMVSTSARHESESSSFADFDDLEEKILYTQESSVSSSLSSSRSEEQPVVYSNLPAYMEQSQYGASSASECTWEPSVMPTESKPAESEVVSTCDLLSSSPILISSPRPVESHSSPVAVPRARIRSRHDSNGSVAGSWQIITDHGSFRTGYTCGMADSAVFARNSMMSNKAAEDMANSSITVIENENSATDPILGEYPHT</sequence>
<evidence type="ECO:0000313" key="2">
    <source>
        <dbReference type="Proteomes" id="UP000494165"/>
    </source>
</evidence>
<dbReference type="AlphaFoldDB" id="A0A8S1DH06"/>
<name>A0A8S1DH06_9INSE</name>
<keyword evidence="2" id="KW-1185">Reference proteome</keyword>
<comment type="caution">
    <text evidence="1">The sequence shown here is derived from an EMBL/GenBank/DDBJ whole genome shotgun (WGS) entry which is preliminary data.</text>
</comment>
<dbReference type="PANTHER" id="PTHR13524:SF2">
    <property type="entry name" value="MYOTUBULARIN-RELATED PROTEIN 14"/>
    <property type="match status" value="1"/>
</dbReference>
<evidence type="ECO:0000313" key="1">
    <source>
        <dbReference type="EMBL" id="CAB3381864.1"/>
    </source>
</evidence>